<organism evidence="4">
    <name type="scientific">marine metagenome</name>
    <dbReference type="NCBI Taxonomy" id="408172"/>
    <lineage>
        <taxon>unclassified sequences</taxon>
        <taxon>metagenomes</taxon>
        <taxon>ecological metagenomes</taxon>
    </lineage>
</organism>
<dbReference type="Pfam" id="PF05726">
    <property type="entry name" value="Pirin_C"/>
    <property type="match status" value="1"/>
</dbReference>
<sequence length="287" mass="31484">MSRRVSEIKDCLKTFEGDGIPVTRAFPVPGLREADPFLLFDHFGPINYSPGGATGVPAHPHCGFEAITYMLGGEVEHQDSWGGQATIRAGDMQWMTTGSGLVHSELVTEEFKRKGGIMQGLQIWVNLPQKNKKAKPGYQHILKDQIPTIKLENDKILIKVLAGSVMNAKSTVQTHSPVSIFDTQFSVPGKITIDVSKEQIAMAYVIDGQLQFAENNETASKGQMIYFDQESDSIDLTSISSDGSYLILSGEPLNEPIARHGPFVANTEGEIKLAMLDYQNGKMGRLE</sequence>
<reference evidence="4" key="1">
    <citation type="submission" date="2018-05" db="EMBL/GenBank/DDBJ databases">
        <authorList>
            <person name="Lanie J.A."/>
            <person name="Ng W.-L."/>
            <person name="Kazmierczak K.M."/>
            <person name="Andrzejewski T.M."/>
            <person name="Davidsen T.M."/>
            <person name="Wayne K.J."/>
            <person name="Tettelin H."/>
            <person name="Glass J.I."/>
            <person name="Rusch D."/>
            <person name="Podicherti R."/>
            <person name="Tsui H.-C.T."/>
            <person name="Winkler M.E."/>
        </authorList>
    </citation>
    <scope>NUCLEOTIDE SEQUENCE</scope>
</reference>
<evidence type="ECO:0000313" key="4">
    <source>
        <dbReference type="EMBL" id="SVB06689.1"/>
    </source>
</evidence>
<feature type="domain" description="Pirin N-terminal" evidence="2">
    <location>
        <begin position="22"/>
        <end position="125"/>
    </location>
</feature>
<protein>
    <recommendedName>
        <fullName evidence="5">Pirin N-terminal domain-containing protein</fullName>
    </recommendedName>
</protein>
<dbReference type="CDD" id="cd02247">
    <property type="entry name" value="cupin_pirin_C"/>
    <property type="match status" value="1"/>
</dbReference>
<evidence type="ECO:0000259" key="3">
    <source>
        <dbReference type="Pfam" id="PF05726"/>
    </source>
</evidence>
<evidence type="ECO:0008006" key="5">
    <source>
        <dbReference type="Google" id="ProtNLM"/>
    </source>
</evidence>
<feature type="domain" description="Pirin C-terminal" evidence="3">
    <location>
        <begin position="182"/>
        <end position="284"/>
    </location>
</feature>
<name>A0A382AZ00_9ZZZZ</name>
<gene>
    <name evidence="4" type="ORF">METZ01_LOCUS159543</name>
</gene>
<dbReference type="AlphaFoldDB" id="A0A382AZ00"/>
<evidence type="ECO:0000259" key="2">
    <source>
        <dbReference type="Pfam" id="PF02678"/>
    </source>
</evidence>
<dbReference type="PANTHER" id="PTHR13903:SF31">
    <property type="entry name" value="CUPIN-DOMAIN CONTAINING PROTEIN"/>
    <property type="match status" value="1"/>
</dbReference>
<dbReference type="InterPro" id="IPR014710">
    <property type="entry name" value="RmlC-like_jellyroll"/>
</dbReference>
<dbReference type="EMBL" id="UINC01027440">
    <property type="protein sequence ID" value="SVB06689.1"/>
    <property type="molecule type" value="Genomic_DNA"/>
</dbReference>
<dbReference type="InterPro" id="IPR003829">
    <property type="entry name" value="Pirin_N_dom"/>
</dbReference>
<comment type="similarity">
    <text evidence="1">Belongs to the pirin family.</text>
</comment>
<proteinExistence type="inferred from homology"/>
<accession>A0A382AZ00</accession>
<dbReference type="InterPro" id="IPR011051">
    <property type="entry name" value="RmlC_Cupin_sf"/>
</dbReference>
<dbReference type="CDD" id="cd02909">
    <property type="entry name" value="cupin_pirin_N"/>
    <property type="match status" value="1"/>
</dbReference>
<dbReference type="Pfam" id="PF02678">
    <property type="entry name" value="Pirin"/>
    <property type="match status" value="1"/>
</dbReference>
<dbReference type="PIRSF" id="PIRSF006232">
    <property type="entry name" value="Pirin"/>
    <property type="match status" value="1"/>
</dbReference>
<dbReference type="PANTHER" id="PTHR13903">
    <property type="entry name" value="PIRIN-RELATED"/>
    <property type="match status" value="1"/>
</dbReference>
<dbReference type="SUPFAM" id="SSF51182">
    <property type="entry name" value="RmlC-like cupins"/>
    <property type="match status" value="1"/>
</dbReference>
<dbReference type="Gene3D" id="2.60.120.10">
    <property type="entry name" value="Jelly Rolls"/>
    <property type="match status" value="2"/>
</dbReference>
<evidence type="ECO:0000256" key="1">
    <source>
        <dbReference type="ARBA" id="ARBA00008416"/>
    </source>
</evidence>
<dbReference type="InterPro" id="IPR012093">
    <property type="entry name" value="Pirin"/>
</dbReference>
<dbReference type="InterPro" id="IPR008778">
    <property type="entry name" value="Pirin_C_dom"/>
</dbReference>